<dbReference type="Gene3D" id="3.40.525.10">
    <property type="entry name" value="CRAL-TRIO lipid binding domain"/>
    <property type="match status" value="1"/>
</dbReference>
<dbReference type="CDD" id="cd00170">
    <property type="entry name" value="SEC14"/>
    <property type="match status" value="1"/>
</dbReference>
<organism evidence="2 3">
    <name type="scientific">Chironomus riparius</name>
    <dbReference type="NCBI Taxonomy" id="315576"/>
    <lineage>
        <taxon>Eukaryota</taxon>
        <taxon>Metazoa</taxon>
        <taxon>Ecdysozoa</taxon>
        <taxon>Arthropoda</taxon>
        <taxon>Hexapoda</taxon>
        <taxon>Insecta</taxon>
        <taxon>Pterygota</taxon>
        <taxon>Neoptera</taxon>
        <taxon>Endopterygota</taxon>
        <taxon>Diptera</taxon>
        <taxon>Nematocera</taxon>
        <taxon>Chironomoidea</taxon>
        <taxon>Chironomidae</taxon>
        <taxon>Chironominae</taxon>
        <taxon>Chironomus</taxon>
    </lineage>
</organism>
<dbReference type="PANTHER" id="PTHR10174">
    <property type="entry name" value="ALPHA-TOCOPHEROL TRANSFER PROTEIN-RELATED"/>
    <property type="match status" value="1"/>
</dbReference>
<dbReference type="SMART" id="SM00516">
    <property type="entry name" value="SEC14"/>
    <property type="match status" value="1"/>
</dbReference>
<dbReference type="Gene3D" id="1.20.5.1200">
    <property type="entry name" value="Alpha-tocopherol transfer"/>
    <property type="match status" value="1"/>
</dbReference>
<dbReference type="InterPro" id="IPR036273">
    <property type="entry name" value="CRAL/TRIO_N_dom_sf"/>
</dbReference>
<dbReference type="AlphaFoldDB" id="A0A9N9WVX0"/>
<dbReference type="OrthoDB" id="7786191at2759"/>
<accession>A0A9N9WVX0</accession>
<dbReference type="PROSITE" id="PS50191">
    <property type="entry name" value="CRAL_TRIO"/>
    <property type="match status" value="1"/>
</dbReference>
<dbReference type="InterPro" id="IPR036865">
    <property type="entry name" value="CRAL-TRIO_dom_sf"/>
</dbReference>
<dbReference type="Proteomes" id="UP001153620">
    <property type="component" value="Chromosome 3"/>
</dbReference>
<protein>
    <recommendedName>
        <fullName evidence="1">CRAL-TRIO domain-containing protein</fullName>
    </recommendedName>
</protein>
<dbReference type="InterPro" id="IPR001251">
    <property type="entry name" value="CRAL-TRIO_dom"/>
</dbReference>
<dbReference type="SUPFAM" id="SSF46938">
    <property type="entry name" value="CRAL/TRIO N-terminal domain"/>
    <property type="match status" value="1"/>
</dbReference>
<keyword evidence="3" id="KW-1185">Reference proteome</keyword>
<dbReference type="SUPFAM" id="SSF52087">
    <property type="entry name" value="CRAL/TRIO domain"/>
    <property type="match status" value="1"/>
</dbReference>
<name>A0A9N9WVX0_9DIPT</name>
<dbReference type="PANTHER" id="PTHR10174:SF166">
    <property type="entry name" value="LD40136P"/>
    <property type="match status" value="1"/>
</dbReference>
<dbReference type="EMBL" id="OU895879">
    <property type="protein sequence ID" value="CAG9808028.1"/>
    <property type="molecule type" value="Genomic_DNA"/>
</dbReference>
<proteinExistence type="predicted"/>
<feature type="domain" description="CRAL-TRIO" evidence="1">
    <location>
        <begin position="117"/>
        <end position="266"/>
    </location>
</feature>
<evidence type="ECO:0000313" key="2">
    <source>
        <dbReference type="EMBL" id="CAG9808028.1"/>
    </source>
</evidence>
<dbReference type="Pfam" id="PF00650">
    <property type="entry name" value="CRAL_TRIO"/>
    <property type="match status" value="1"/>
</dbReference>
<dbReference type="GO" id="GO:0016020">
    <property type="term" value="C:membrane"/>
    <property type="evidence" value="ECO:0007669"/>
    <property type="project" value="TreeGrafter"/>
</dbReference>
<evidence type="ECO:0000259" key="1">
    <source>
        <dbReference type="PROSITE" id="PS50191"/>
    </source>
</evidence>
<reference evidence="2" key="2">
    <citation type="submission" date="2022-10" db="EMBL/GenBank/DDBJ databases">
        <authorList>
            <consortium name="ENA_rothamsted_submissions"/>
            <consortium name="culmorum"/>
            <person name="King R."/>
        </authorList>
    </citation>
    <scope>NUCLEOTIDE SEQUENCE</scope>
</reference>
<dbReference type="GO" id="GO:1902936">
    <property type="term" value="F:phosphatidylinositol bisphosphate binding"/>
    <property type="evidence" value="ECO:0007669"/>
    <property type="project" value="TreeGrafter"/>
</dbReference>
<gene>
    <name evidence="2" type="ORF">CHIRRI_LOCUS10874</name>
</gene>
<dbReference type="PRINTS" id="PR00180">
    <property type="entry name" value="CRETINALDHBP"/>
</dbReference>
<sequence length="299" mass="35402">MVQYLFTCETVLTILDIMDKILEKARKELGEDEQLKNEKLKEFKIWLSNHPFIKSCRNDDTFLLQFLRIRKYNIENTFISFEKFFIFRQKYTKWLILSNNEMEKVWMLFDSGYAYPLIDRDDEGKKIILIQVRKFDTKVFNSCDAIRLLVLIASTLMEEEETQIAGISSISDYTDVSYRYFNLFSLKDIREFAHCAKHATIGREKENYFVNLPTFASFLFDVGKRALNEKLRNRLISTKDMNELVGKHVDVSILPKEYGGKIPEKDMLKQFKESFNFHKKSLEKISLCEIDWKASGVKF</sequence>
<evidence type="ECO:0000313" key="3">
    <source>
        <dbReference type="Proteomes" id="UP001153620"/>
    </source>
</evidence>
<dbReference type="Gene3D" id="1.10.8.20">
    <property type="entry name" value="N-terminal domain of phosphatidylinositol transfer protein sec14p"/>
    <property type="match status" value="1"/>
</dbReference>
<reference evidence="2" key="1">
    <citation type="submission" date="2022-01" db="EMBL/GenBank/DDBJ databases">
        <authorList>
            <person name="King R."/>
        </authorList>
    </citation>
    <scope>NUCLEOTIDE SEQUENCE</scope>
</reference>